<evidence type="ECO:0000256" key="5">
    <source>
        <dbReference type="ARBA" id="ARBA00022989"/>
    </source>
</evidence>
<dbReference type="Proteomes" id="UP000242470">
    <property type="component" value="Unassembled WGS sequence"/>
</dbReference>
<evidence type="ECO:0000256" key="4">
    <source>
        <dbReference type="ARBA" id="ARBA00022692"/>
    </source>
</evidence>
<dbReference type="EMBL" id="PZDI01000011">
    <property type="protein sequence ID" value="PTH18824.1"/>
    <property type="molecule type" value="Genomic_DNA"/>
</dbReference>
<evidence type="ECO:0000256" key="2">
    <source>
        <dbReference type="ARBA" id="ARBA00022475"/>
    </source>
</evidence>
<organism evidence="10 12">
    <name type="scientific">Staphylococcus auricularis</name>
    <dbReference type="NCBI Taxonomy" id="29379"/>
    <lineage>
        <taxon>Bacteria</taxon>
        <taxon>Bacillati</taxon>
        <taxon>Bacillota</taxon>
        <taxon>Bacilli</taxon>
        <taxon>Bacillales</taxon>
        <taxon>Staphylococcaceae</taxon>
        <taxon>Staphylococcus</taxon>
    </lineage>
</organism>
<dbReference type="PANTHER" id="PTHR34390:SF1">
    <property type="entry name" value="SUCCINATE TRANSPORTER SUBUNIT YJJB-RELATED"/>
    <property type="match status" value="1"/>
</dbReference>
<accession>A0AAP8TU50</accession>
<keyword evidence="13" id="KW-1185">Reference proteome</keyword>
<dbReference type="PANTHER" id="PTHR34390">
    <property type="entry name" value="UPF0442 PROTEIN YJJB-RELATED"/>
    <property type="match status" value="1"/>
</dbReference>
<name>A0AAP8TU50_9STAP</name>
<evidence type="ECO:0000256" key="1">
    <source>
        <dbReference type="ARBA" id="ARBA00004651"/>
    </source>
</evidence>
<evidence type="ECO:0000256" key="7">
    <source>
        <dbReference type="ARBA" id="ARBA00034125"/>
    </source>
</evidence>
<feature type="transmembrane region" description="Helical" evidence="8">
    <location>
        <begin position="34"/>
        <end position="51"/>
    </location>
</feature>
<keyword evidence="6 8" id="KW-0472">Membrane</keyword>
<feature type="transmembrane region" description="Helical" evidence="8">
    <location>
        <begin position="6"/>
        <end position="27"/>
    </location>
</feature>
<feature type="transmembrane region" description="Helical" evidence="8">
    <location>
        <begin position="85"/>
        <end position="106"/>
    </location>
</feature>
<gene>
    <name evidence="11" type="ORF">BU607_03850</name>
    <name evidence="10" type="ORF">CD158_00765</name>
</gene>
<feature type="transmembrane region" description="Helical" evidence="8">
    <location>
        <begin position="57"/>
        <end position="73"/>
    </location>
</feature>
<evidence type="ECO:0000313" key="12">
    <source>
        <dbReference type="Proteomes" id="UP000242470"/>
    </source>
</evidence>
<reference evidence="10 12" key="2">
    <citation type="submission" date="2017-08" db="EMBL/GenBank/DDBJ databases">
        <title>Draft genome sequences of 64 type strains of genus Staph aureus.</title>
        <authorList>
            <person name="Cole K."/>
            <person name="Golubchik T."/>
            <person name="Russell J."/>
            <person name="Foster D."/>
            <person name="Llewelyn M."/>
            <person name="Wilson D."/>
            <person name="Crook D."/>
            <person name="Paul J."/>
        </authorList>
    </citation>
    <scope>NUCLEOTIDE SEQUENCE [LARGE SCALE GENOMIC DNA]</scope>
    <source>
        <strain evidence="10 12">NCTC 12101</strain>
    </source>
</reference>
<evidence type="ECO:0000256" key="3">
    <source>
        <dbReference type="ARBA" id="ARBA00022519"/>
    </source>
</evidence>
<evidence type="ECO:0000259" key="9">
    <source>
        <dbReference type="Pfam" id="PF12821"/>
    </source>
</evidence>
<dbReference type="InterPro" id="IPR024528">
    <property type="entry name" value="ThrE_2"/>
</dbReference>
<reference evidence="11" key="3">
    <citation type="submission" date="2018-03" db="EMBL/GenBank/DDBJ databases">
        <authorList>
            <person name="Naushad S."/>
        </authorList>
    </citation>
    <scope>NUCLEOTIDE SEQUENCE</scope>
    <source>
        <strain evidence="11">SNUC 993</strain>
    </source>
</reference>
<keyword evidence="5 8" id="KW-1133">Transmembrane helix</keyword>
<proteinExistence type="inferred from homology"/>
<evidence type="ECO:0000256" key="8">
    <source>
        <dbReference type="SAM" id="Phobius"/>
    </source>
</evidence>
<dbReference type="EMBL" id="PPQW01000003">
    <property type="protein sequence ID" value="PNZ69447.1"/>
    <property type="molecule type" value="Genomic_DNA"/>
</dbReference>
<dbReference type="Pfam" id="PF12821">
    <property type="entry name" value="ThrE_2"/>
    <property type="match status" value="1"/>
</dbReference>
<evidence type="ECO:0000313" key="13">
    <source>
        <dbReference type="Proteomes" id="UP000242694"/>
    </source>
</evidence>
<sequence length="170" mass="19047">MALINFIATYGFHFIVSFIATLLFSILFNAPRRLLAACGFVGAIAWVIYKFTLDMDLGKVMAAFLGSFILALMSHIMSRHYKRPVIIFIVPGLIPLVPGGLAYEATRFLVSNQYTHAVNTFLEVTLISGAIAFGVLCAEIVYHLYIRITQHYAKMRGEKVTKSYNMNNRA</sequence>
<feature type="domain" description="Threonine/Serine exporter ThrE" evidence="9">
    <location>
        <begin position="14"/>
        <end position="140"/>
    </location>
</feature>
<keyword evidence="4 8" id="KW-0812">Transmembrane</keyword>
<evidence type="ECO:0000313" key="10">
    <source>
        <dbReference type="EMBL" id="PNZ69447.1"/>
    </source>
</evidence>
<evidence type="ECO:0000313" key="11">
    <source>
        <dbReference type="EMBL" id="PTH18824.1"/>
    </source>
</evidence>
<evidence type="ECO:0000256" key="6">
    <source>
        <dbReference type="ARBA" id="ARBA00023136"/>
    </source>
</evidence>
<comment type="similarity">
    <text evidence="7">Belongs to the ThrE exporter (TC 2.A.79) family.</text>
</comment>
<comment type="caution">
    <text evidence="10">The sequence shown here is derived from an EMBL/GenBank/DDBJ whole genome shotgun (WGS) entry which is preliminary data.</text>
</comment>
<keyword evidence="3" id="KW-0997">Cell inner membrane</keyword>
<keyword evidence="2" id="KW-1003">Cell membrane</keyword>
<dbReference type="Proteomes" id="UP000242694">
    <property type="component" value="Unassembled WGS sequence"/>
</dbReference>
<reference evidence="11 13" key="1">
    <citation type="journal article" date="2016" name="Front. Microbiol.">
        <title>Comprehensive Phylogenetic Analysis of Bovine Non-aureus Staphylococci Species Based on Whole-Genome Sequencing.</title>
        <authorList>
            <person name="Naushad S."/>
            <person name="Barkema H.W."/>
            <person name="Luby C."/>
            <person name="Condas L.A."/>
            <person name="Nobrega D.B."/>
            <person name="Carson D.A."/>
            <person name="De Buck J."/>
        </authorList>
    </citation>
    <scope>NUCLEOTIDE SEQUENCE [LARGE SCALE GENOMIC DNA]</scope>
    <source>
        <strain evidence="11 13">SNUC 993</strain>
    </source>
</reference>
<feature type="transmembrane region" description="Helical" evidence="8">
    <location>
        <begin position="126"/>
        <end position="146"/>
    </location>
</feature>
<dbReference type="AlphaFoldDB" id="A0AAP8TU50"/>
<comment type="subcellular location">
    <subcellularLocation>
        <location evidence="1">Cell membrane</location>
        <topology evidence="1">Multi-pass membrane protein</topology>
    </subcellularLocation>
</comment>
<dbReference type="GO" id="GO:0005886">
    <property type="term" value="C:plasma membrane"/>
    <property type="evidence" value="ECO:0007669"/>
    <property type="project" value="UniProtKB-SubCell"/>
</dbReference>
<protein>
    <recommendedName>
        <fullName evidence="9">Threonine/Serine exporter ThrE domain-containing protein</fullName>
    </recommendedName>
</protein>
<dbReference type="GO" id="GO:0015744">
    <property type="term" value="P:succinate transport"/>
    <property type="evidence" value="ECO:0007669"/>
    <property type="project" value="TreeGrafter"/>
</dbReference>
<dbReference type="InterPro" id="IPR050539">
    <property type="entry name" value="ThrE_Dicarb/AminoAcid_Exp"/>
</dbReference>